<dbReference type="PANTHER" id="PTHR11761">
    <property type="entry name" value="50S/60S RIBOSOMAL PROTEIN L14/L23"/>
    <property type="match status" value="1"/>
</dbReference>
<comment type="similarity">
    <text evidence="3 4">Belongs to the universal ribosomal protein uL14 family.</text>
</comment>
<dbReference type="SUPFAM" id="SSF50193">
    <property type="entry name" value="Ribosomal protein L14"/>
    <property type="match status" value="1"/>
</dbReference>
<dbReference type="GO" id="GO:0003735">
    <property type="term" value="F:structural constituent of ribosome"/>
    <property type="evidence" value="ECO:0007669"/>
    <property type="project" value="InterPro"/>
</dbReference>
<dbReference type="AlphaFoldDB" id="A0A1E7QIT9"/>
<name>A0A1E7QIT9_WOLPI</name>
<evidence type="ECO:0000256" key="2">
    <source>
        <dbReference type="ARBA" id="ARBA00023274"/>
    </source>
</evidence>
<organism evidence="6 7">
    <name type="scientific">Wolbachia pipientis</name>
    <dbReference type="NCBI Taxonomy" id="955"/>
    <lineage>
        <taxon>Bacteria</taxon>
        <taxon>Pseudomonadati</taxon>
        <taxon>Pseudomonadota</taxon>
        <taxon>Alphaproteobacteria</taxon>
        <taxon>Rickettsiales</taxon>
        <taxon>Anaplasmataceae</taxon>
        <taxon>Wolbachieae</taxon>
        <taxon>Wolbachia</taxon>
    </lineage>
</organism>
<keyword evidence="2 3" id="KW-0687">Ribonucleoprotein</keyword>
<dbReference type="OrthoDB" id="9806379at2"/>
<reference evidence="6 7" key="1">
    <citation type="submission" date="2016-09" db="EMBL/GenBank/DDBJ databases">
        <title>Genomic evidence for plant-parasitic nematodes as the earliest Wolbachia hosts.</title>
        <authorList>
            <person name="Brown A.M."/>
            <person name="Wasala S.K."/>
            <person name="Howe D.K."/>
            <person name="Peetz A.B."/>
            <person name="Zasada I.A."/>
            <person name="Denver D.R."/>
        </authorList>
    </citation>
    <scope>NUCLEOTIDE SEQUENCE [LARGE SCALE GENOMIC DNA]</scope>
    <source>
        <strain evidence="7">wPpe</strain>
    </source>
</reference>
<keyword evidence="1 3" id="KW-0689">Ribosomal protein</keyword>
<dbReference type="InterPro" id="IPR000218">
    <property type="entry name" value="Ribosomal_uL14"/>
</dbReference>
<comment type="function">
    <text evidence="3 5">Binds to 23S rRNA. Forms part of two intersubunit bridges in the 70S ribosome.</text>
</comment>
<dbReference type="GO" id="GO:0070180">
    <property type="term" value="F:large ribosomal subunit rRNA binding"/>
    <property type="evidence" value="ECO:0007669"/>
    <property type="project" value="TreeGrafter"/>
</dbReference>
<dbReference type="HAMAP" id="MF_01367">
    <property type="entry name" value="Ribosomal_uL14"/>
    <property type="match status" value="1"/>
</dbReference>
<evidence type="ECO:0000313" key="7">
    <source>
        <dbReference type="Proteomes" id="UP000175679"/>
    </source>
</evidence>
<comment type="caution">
    <text evidence="6">The sequence shown here is derived from an EMBL/GenBank/DDBJ whole genome shotgun (WGS) entry which is preliminary data.</text>
</comment>
<dbReference type="SMART" id="SM01374">
    <property type="entry name" value="Ribosomal_L14"/>
    <property type="match status" value="1"/>
</dbReference>
<dbReference type="Gene3D" id="2.40.150.20">
    <property type="entry name" value="Ribosomal protein L14"/>
    <property type="match status" value="1"/>
</dbReference>
<sequence>MIQKSTLLEVADNSGARQVRCIGLLGNKRFATIGDTVVVSTKSINPKGKVEKGKVYKAVVVRVKNPVKKSDGSVIRFSSNAVVLINNQGEPLGTRVFGPIKKLPFGSFMKIMSLAAEVL</sequence>
<dbReference type="PANTHER" id="PTHR11761:SF3">
    <property type="entry name" value="LARGE RIBOSOMAL SUBUNIT PROTEIN UL14M"/>
    <property type="match status" value="1"/>
</dbReference>
<keyword evidence="3 5" id="KW-0694">RNA-binding</keyword>
<protein>
    <recommendedName>
        <fullName evidence="3">Large ribosomal subunit protein uL14</fullName>
    </recommendedName>
</protein>
<dbReference type="RefSeq" id="WP_070065326.1">
    <property type="nucleotide sequence ID" value="NZ_MJMG01000011.1"/>
</dbReference>
<gene>
    <name evidence="3" type="primary">rplN</name>
    <name evidence="6" type="ORF">BIY23_04140</name>
</gene>
<comment type="subunit">
    <text evidence="3">Part of the 50S ribosomal subunit. Forms a cluster with proteins L3 and L19. In the 70S ribosome, L14 and L19 interact and together make contacts with the 16S rRNA in bridges B5 and B8.</text>
</comment>
<dbReference type="NCBIfam" id="TIGR01067">
    <property type="entry name" value="rplN_bact"/>
    <property type="match status" value="1"/>
</dbReference>
<dbReference type="EMBL" id="MJMG01000011">
    <property type="protein sequence ID" value="OEY86388.1"/>
    <property type="molecule type" value="Genomic_DNA"/>
</dbReference>
<dbReference type="InterPro" id="IPR019972">
    <property type="entry name" value="Ribosomal_uL14_CS"/>
</dbReference>
<evidence type="ECO:0000256" key="5">
    <source>
        <dbReference type="RuleBase" id="RU003950"/>
    </source>
</evidence>
<dbReference type="GO" id="GO:0006412">
    <property type="term" value="P:translation"/>
    <property type="evidence" value="ECO:0007669"/>
    <property type="project" value="UniProtKB-UniRule"/>
</dbReference>
<keyword evidence="3 5" id="KW-0699">rRNA-binding</keyword>
<dbReference type="GO" id="GO:0022625">
    <property type="term" value="C:cytosolic large ribosomal subunit"/>
    <property type="evidence" value="ECO:0007669"/>
    <property type="project" value="TreeGrafter"/>
</dbReference>
<evidence type="ECO:0000256" key="1">
    <source>
        <dbReference type="ARBA" id="ARBA00022980"/>
    </source>
</evidence>
<evidence type="ECO:0000256" key="4">
    <source>
        <dbReference type="RuleBase" id="RU003949"/>
    </source>
</evidence>
<proteinExistence type="inferred from homology"/>
<evidence type="ECO:0000313" key="6">
    <source>
        <dbReference type="EMBL" id="OEY86388.1"/>
    </source>
</evidence>
<dbReference type="InterPro" id="IPR036853">
    <property type="entry name" value="Ribosomal_uL14_sf"/>
</dbReference>
<keyword evidence="7" id="KW-1185">Reference proteome</keyword>
<dbReference type="PROSITE" id="PS00049">
    <property type="entry name" value="RIBOSOMAL_L14"/>
    <property type="match status" value="1"/>
</dbReference>
<accession>A0A1E7QIT9</accession>
<dbReference type="Proteomes" id="UP000175679">
    <property type="component" value="Unassembled WGS sequence"/>
</dbReference>
<dbReference type="InterPro" id="IPR005745">
    <property type="entry name" value="Ribosomal_uL14_bac-type"/>
</dbReference>
<dbReference type="Pfam" id="PF00238">
    <property type="entry name" value="Ribosomal_L14"/>
    <property type="match status" value="1"/>
</dbReference>
<dbReference type="CDD" id="cd00337">
    <property type="entry name" value="Ribosomal_uL14"/>
    <property type="match status" value="1"/>
</dbReference>
<evidence type="ECO:0000256" key="3">
    <source>
        <dbReference type="HAMAP-Rule" id="MF_01367"/>
    </source>
</evidence>